<dbReference type="EMBL" id="NPEY01000004">
    <property type="protein sequence ID" value="OZT74993.1"/>
    <property type="molecule type" value="Genomic_DNA"/>
</dbReference>
<gene>
    <name evidence="1" type="ORF">CE457_07630</name>
</gene>
<name>A0ABX4GBK7_9GAMM</name>
<reference evidence="1 2" key="1">
    <citation type="submission" date="2017-07" db="EMBL/GenBank/DDBJ databases">
        <title>Shotgun whole genome sequences of three halophilic bacterial isolates.</title>
        <authorList>
            <person name="Pozzo T."/>
            <person name="Higdon S.M."/>
            <person name="Quillaguaman J."/>
        </authorList>
    </citation>
    <scope>NUCLEOTIDE SEQUENCE [LARGE SCALE GENOMIC DNA]</scope>
    <source>
        <strain evidence="1 2">LC1</strain>
    </source>
</reference>
<evidence type="ECO:0000313" key="2">
    <source>
        <dbReference type="Proteomes" id="UP000216538"/>
    </source>
</evidence>
<organism evidence="1 2">
    <name type="scientific">Vreelandella boliviensis LC1</name>
    <dbReference type="NCBI Taxonomy" id="1072583"/>
    <lineage>
        <taxon>Bacteria</taxon>
        <taxon>Pseudomonadati</taxon>
        <taxon>Pseudomonadota</taxon>
        <taxon>Gammaproteobacteria</taxon>
        <taxon>Oceanospirillales</taxon>
        <taxon>Halomonadaceae</taxon>
        <taxon>Vreelandella</taxon>
    </lineage>
</organism>
<dbReference type="RefSeq" id="WP_050804871.1">
    <property type="nucleotide sequence ID" value="NZ_JH393259.1"/>
</dbReference>
<protein>
    <submittedName>
        <fullName evidence="1">Uncharacterized protein</fullName>
    </submittedName>
</protein>
<keyword evidence="2" id="KW-1185">Reference proteome</keyword>
<accession>A0ABX4GBK7</accession>
<proteinExistence type="predicted"/>
<evidence type="ECO:0000313" key="1">
    <source>
        <dbReference type="EMBL" id="OZT74993.1"/>
    </source>
</evidence>
<sequence length="171" mass="19903">MNKLIALNFLPQEQLDLAYAHETHELNRYRWLALSFLPIDQSVSRLMSAIGTECVHRLCSLEDVARRMELSACVNQRPSGEPPPFFNNNKQHFFVVNEHMGQQVLQWAVKAARETFTFFGWLLETNATPELHQPLLNFANQKNKEYQLLNDCREQWKTGVLKSSKQSKNEL</sequence>
<dbReference type="Proteomes" id="UP000216538">
    <property type="component" value="Unassembled WGS sequence"/>
</dbReference>
<comment type="caution">
    <text evidence="1">The sequence shown here is derived from an EMBL/GenBank/DDBJ whole genome shotgun (WGS) entry which is preliminary data.</text>
</comment>